<protein>
    <submittedName>
        <fullName evidence="2">Uncharacterized protein</fullName>
    </submittedName>
</protein>
<evidence type="ECO:0000313" key="2">
    <source>
        <dbReference type="EMBL" id="TWF90392.1"/>
    </source>
</evidence>
<dbReference type="EMBL" id="VIWT01000003">
    <property type="protein sequence ID" value="TWF90392.1"/>
    <property type="molecule type" value="Genomic_DNA"/>
</dbReference>
<accession>A0A561TTE6</accession>
<gene>
    <name evidence="2" type="ORF">FHX73_13436</name>
</gene>
<feature type="region of interest" description="Disordered" evidence="1">
    <location>
        <begin position="46"/>
        <end position="67"/>
    </location>
</feature>
<evidence type="ECO:0000256" key="1">
    <source>
        <dbReference type="SAM" id="MobiDB-lite"/>
    </source>
</evidence>
<dbReference type="Proteomes" id="UP000317940">
    <property type="component" value="Unassembled WGS sequence"/>
</dbReference>
<name>A0A561TTE6_9ACTN</name>
<feature type="compositionally biased region" description="Acidic residues" evidence="1">
    <location>
        <begin position="55"/>
        <end position="67"/>
    </location>
</feature>
<dbReference type="RefSeq" id="WP_145909593.1">
    <property type="nucleotide sequence ID" value="NZ_BAAAMZ010000001.1"/>
</dbReference>
<sequence length="67" mass="6586">MSSAGSSMNGGLRCGSRVLAAFDQAGKPYAGVAARVAARLIAEQCSAGAPRGGEGEEQGAEGDDFPA</sequence>
<organism evidence="2 3">
    <name type="scientific">Kitasatospora viridis</name>
    <dbReference type="NCBI Taxonomy" id="281105"/>
    <lineage>
        <taxon>Bacteria</taxon>
        <taxon>Bacillati</taxon>
        <taxon>Actinomycetota</taxon>
        <taxon>Actinomycetes</taxon>
        <taxon>Kitasatosporales</taxon>
        <taxon>Streptomycetaceae</taxon>
        <taxon>Kitasatospora</taxon>
    </lineage>
</organism>
<reference evidence="2 3" key="1">
    <citation type="submission" date="2019-06" db="EMBL/GenBank/DDBJ databases">
        <title>Sequencing the genomes of 1000 actinobacteria strains.</title>
        <authorList>
            <person name="Klenk H.-P."/>
        </authorList>
    </citation>
    <scope>NUCLEOTIDE SEQUENCE [LARGE SCALE GENOMIC DNA]</scope>
    <source>
        <strain evidence="2 3">DSM 44826</strain>
    </source>
</reference>
<dbReference type="AlphaFoldDB" id="A0A561TTE6"/>
<proteinExistence type="predicted"/>
<evidence type="ECO:0000313" key="3">
    <source>
        <dbReference type="Proteomes" id="UP000317940"/>
    </source>
</evidence>
<comment type="caution">
    <text evidence="2">The sequence shown here is derived from an EMBL/GenBank/DDBJ whole genome shotgun (WGS) entry which is preliminary data.</text>
</comment>
<keyword evidence="3" id="KW-1185">Reference proteome</keyword>